<dbReference type="EMBL" id="PVBQ01000003">
    <property type="protein sequence ID" value="PRD48575.1"/>
    <property type="molecule type" value="Genomic_DNA"/>
</dbReference>
<keyword evidence="3" id="KW-1185">Reference proteome</keyword>
<dbReference type="AlphaFoldDB" id="A0A2S9J713"/>
<dbReference type="RefSeq" id="WP_105715895.1">
    <property type="nucleotide sequence ID" value="NZ_PVBQ01000003.1"/>
</dbReference>
<organism evidence="2 3">
    <name type="scientific">Sphingobacterium haloxyli</name>
    <dbReference type="NCBI Taxonomy" id="2100533"/>
    <lineage>
        <taxon>Bacteria</taxon>
        <taxon>Pseudomonadati</taxon>
        <taxon>Bacteroidota</taxon>
        <taxon>Sphingobacteriia</taxon>
        <taxon>Sphingobacteriales</taxon>
        <taxon>Sphingobacteriaceae</taxon>
        <taxon>Sphingobacterium</taxon>
    </lineage>
</organism>
<feature type="transmembrane region" description="Helical" evidence="1">
    <location>
        <begin position="197"/>
        <end position="214"/>
    </location>
</feature>
<feature type="transmembrane region" description="Helical" evidence="1">
    <location>
        <begin position="61"/>
        <end position="79"/>
    </location>
</feature>
<comment type="caution">
    <text evidence="2">The sequence shown here is derived from an EMBL/GenBank/DDBJ whole genome shotgun (WGS) entry which is preliminary data.</text>
</comment>
<proteinExistence type="predicted"/>
<feature type="transmembrane region" description="Helical" evidence="1">
    <location>
        <begin position="91"/>
        <end position="113"/>
    </location>
</feature>
<keyword evidence="1" id="KW-0472">Membrane</keyword>
<feature type="transmembrane region" description="Helical" evidence="1">
    <location>
        <begin position="30"/>
        <end position="49"/>
    </location>
</feature>
<name>A0A2S9J713_9SPHI</name>
<evidence type="ECO:0000313" key="3">
    <source>
        <dbReference type="Proteomes" id="UP000239711"/>
    </source>
</evidence>
<keyword evidence="1" id="KW-1133">Transmembrane helix</keyword>
<evidence type="ECO:0000313" key="2">
    <source>
        <dbReference type="EMBL" id="PRD48575.1"/>
    </source>
</evidence>
<reference evidence="2 3" key="1">
    <citation type="submission" date="2018-02" db="EMBL/GenBank/DDBJ databases">
        <title>The draft genome of Sphingobacterium sp. 5JN-11.</title>
        <authorList>
            <person name="Liu L."/>
            <person name="Li L."/>
            <person name="Liang L."/>
            <person name="Zhang X."/>
            <person name="Wang T."/>
        </authorList>
    </citation>
    <scope>NUCLEOTIDE SEQUENCE [LARGE SCALE GENOMIC DNA]</scope>
    <source>
        <strain evidence="2 3">5JN-11</strain>
    </source>
</reference>
<feature type="transmembrane region" description="Helical" evidence="1">
    <location>
        <begin position="119"/>
        <end position="142"/>
    </location>
</feature>
<feature type="transmembrane region" description="Helical" evidence="1">
    <location>
        <begin position="154"/>
        <end position="177"/>
    </location>
</feature>
<dbReference type="OrthoDB" id="1453530at2"/>
<protein>
    <submittedName>
        <fullName evidence="2">Uncharacterized protein</fullName>
    </submittedName>
</protein>
<dbReference type="Proteomes" id="UP000239711">
    <property type="component" value="Unassembled WGS sequence"/>
</dbReference>
<accession>A0A2S9J713</accession>
<sequence>MNITYYIYLGVLTLAVLTAIVSLKRGLHSSIAVIALVVLYTGLVEWSVFYKMEFMPDKTNVQMYNFFHLVQYLAFAYYFQQIIQSCKVRKVIQVFLYLYPVFWYLLVFFVFEFNEWNSYVFVVGGVCTILWAVIYCYELLAADEPVILRYNSEFWIAIGLVFFYVCSVPYMGMFNFLANLHVDLAYILKIPLQISNIVMYSLFTYAFICQLTIIKKS</sequence>
<gene>
    <name evidence="2" type="ORF">C5745_05080</name>
</gene>
<keyword evidence="1" id="KW-0812">Transmembrane</keyword>
<evidence type="ECO:0000256" key="1">
    <source>
        <dbReference type="SAM" id="Phobius"/>
    </source>
</evidence>
<feature type="transmembrane region" description="Helical" evidence="1">
    <location>
        <begin position="6"/>
        <end position="23"/>
    </location>
</feature>